<gene>
    <name evidence="4" type="primary">yceI_1</name>
    <name evidence="4" type="ORF">A3Q41_01101</name>
</gene>
<evidence type="ECO:0000313" key="4">
    <source>
        <dbReference type="EMBL" id="AMY22413.1"/>
    </source>
</evidence>
<keyword evidence="2" id="KW-0472">Membrane</keyword>
<dbReference type="PATRIC" id="fig|1653479.3.peg.1119"/>
<dbReference type="InterPro" id="IPR036761">
    <property type="entry name" value="TTHA0802/YceI-like_sf"/>
</dbReference>
<keyword evidence="2" id="KW-0812">Transmembrane</keyword>
<dbReference type="EMBL" id="CP015220">
    <property type="protein sequence ID" value="AMY22413.1"/>
    <property type="molecule type" value="Genomic_DNA"/>
</dbReference>
<sequence length="240" mass="25073">MGLKLQLSSSVMTKKWWTVGVVVVVLVALGLYFGPKIYASFQEDDAPAATVDTSGAQAATTDDLNGTWTVTAGDASNKTAAGYTVDEVLNGSDVTVVGSTPEVSGSVTVADNSLTAGEVVVQTNSITTDSDRRDGQFRGNIFDTATYPTATFTIDQPVDLSSLPKDGTTQTVTAEGTLTLKDQTRPVSVEMEVLQSGDTLIASGAIPTTWSDYGIEPPSLGFVTVEGSGTVDFLINLSRQ</sequence>
<evidence type="ECO:0000256" key="1">
    <source>
        <dbReference type="ARBA" id="ARBA00008812"/>
    </source>
</evidence>
<reference evidence="4 5" key="1">
    <citation type="journal article" date="2016" name="Genome Announc.">
        <title>Complete Genome and Plasmid Sequences for Rhodococcus fascians D188 and Draft Sequences for Rhodococcus Isolates PBTS 1 and PBTS 2.</title>
        <authorList>
            <person name="Stamler R.A."/>
            <person name="Vereecke D."/>
            <person name="Zhang Y."/>
            <person name="Schilkey F."/>
            <person name="Devitt N."/>
            <person name="Randall J.J."/>
        </authorList>
    </citation>
    <scope>NUCLEOTIDE SEQUENCE [LARGE SCALE GENOMIC DNA]</scope>
    <source>
        <strain evidence="4 5">PBTS2</strain>
    </source>
</reference>
<feature type="domain" description="Lipid/polyisoprenoid-binding YceI-like" evidence="3">
    <location>
        <begin position="67"/>
        <end position="238"/>
    </location>
</feature>
<proteinExistence type="inferred from homology"/>
<reference evidence="5" key="2">
    <citation type="submission" date="2016-04" db="EMBL/GenBank/DDBJ databases">
        <title>Complete Genome and Plasmid Sequences for Rhodococcus fascians D188 and Draft Sequences for Rhodococcus spp. Isolates PBTS 1 and PBTS 2.</title>
        <authorList>
            <person name="Stamer R."/>
            <person name="Vereecke D."/>
            <person name="Zhang Y."/>
            <person name="Schilkey F."/>
            <person name="Devitt N."/>
            <person name="Randall J."/>
        </authorList>
    </citation>
    <scope>NUCLEOTIDE SEQUENCE [LARGE SCALE GENOMIC DNA]</scope>
    <source>
        <strain evidence="5">PBTS2</strain>
    </source>
</reference>
<dbReference type="Proteomes" id="UP000076038">
    <property type="component" value="Chromosome"/>
</dbReference>
<dbReference type="Pfam" id="PF04264">
    <property type="entry name" value="YceI"/>
    <property type="match status" value="1"/>
</dbReference>
<protein>
    <submittedName>
        <fullName evidence="4">Protein YceI</fullName>
    </submittedName>
</protein>
<dbReference type="PANTHER" id="PTHR34406:SF1">
    <property type="entry name" value="PROTEIN YCEI"/>
    <property type="match status" value="1"/>
</dbReference>
<dbReference type="PANTHER" id="PTHR34406">
    <property type="entry name" value="PROTEIN YCEI"/>
    <property type="match status" value="1"/>
</dbReference>
<dbReference type="KEGG" id="rhs:A3Q41_01101"/>
<organism evidence="4 5">
    <name type="scientific">Rhodococcoides fascians</name>
    <name type="common">Rhodococcus fascians</name>
    <dbReference type="NCBI Taxonomy" id="1828"/>
    <lineage>
        <taxon>Bacteria</taxon>
        <taxon>Bacillati</taxon>
        <taxon>Actinomycetota</taxon>
        <taxon>Actinomycetes</taxon>
        <taxon>Mycobacteriales</taxon>
        <taxon>Nocardiaceae</taxon>
        <taxon>Rhodococcoides</taxon>
    </lineage>
</organism>
<dbReference type="InterPro" id="IPR007372">
    <property type="entry name" value="Lipid/polyisoprenoid-bd_YceI"/>
</dbReference>
<dbReference type="SUPFAM" id="SSF101874">
    <property type="entry name" value="YceI-like"/>
    <property type="match status" value="1"/>
</dbReference>
<accession>A0A143QGX8</accession>
<feature type="transmembrane region" description="Helical" evidence="2">
    <location>
        <begin position="16"/>
        <end position="34"/>
    </location>
</feature>
<comment type="similarity">
    <text evidence="1">Belongs to the UPF0312 family.</text>
</comment>
<dbReference type="Gene3D" id="2.40.128.110">
    <property type="entry name" value="Lipid/polyisoprenoid-binding, YceI-like"/>
    <property type="match status" value="1"/>
</dbReference>
<dbReference type="SMART" id="SM00867">
    <property type="entry name" value="YceI"/>
    <property type="match status" value="1"/>
</dbReference>
<keyword evidence="2" id="KW-1133">Transmembrane helix</keyword>
<evidence type="ECO:0000259" key="3">
    <source>
        <dbReference type="SMART" id="SM00867"/>
    </source>
</evidence>
<name>A0A143QGX8_RHOFA</name>
<dbReference type="AlphaFoldDB" id="A0A143QGX8"/>
<evidence type="ECO:0000256" key="2">
    <source>
        <dbReference type="SAM" id="Phobius"/>
    </source>
</evidence>
<evidence type="ECO:0000313" key="5">
    <source>
        <dbReference type="Proteomes" id="UP000076038"/>
    </source>
</evidence>
<keyword evidence="5" id="KW-1185">Reference proteome</keyword>